<dbReference type="EMBL" id="AMCI01002236">
    <property type="protein sequence ID" value="EJX03253.1"/>
    <property type="molecule type" value="Genomic_DNA"/>
</dbReference>
<name>J9GM09_9ZZZZ</name>
<evidence type="ECO:0000313" key="1">
    <source>
        <dbReference type="EMBL" id="EJX03253.1"/>
    </source>
</evidence>
<feature type="non-terminal residue" evidence="1">
    <location>
        <position position="1"/>
    </location>
</feature>
<proteinExistence type="predicted"/>
<gene>
    <name evidence="1" type="ORF">EVA_08640</name>
</gene>
<accession>J9GM09</accession>
<comment type="caution">
    <text evidence="1">The sequence shown here is derived from an EMBL/GenBank/DDBJ whole genome shotgun (WGS) entry which is preliminary data.</text>
</comment>
<organism evidence="1">
    <name type="scientific">gut metagenome</name>
    <dbReference type="NCBI Taxonomy" id="749906"/>
    <lineage>
        <taxon>unclassified sequences</taxon>
        <taxon>metagenomes</taxon>
        <taxon>organismal metagenomes</taxon>
    </lineage>
</organism>
<sequence>QNEWPLYLIIVEIGDIPISHDREFAIDRQYVNG</sequence>
<protein>
    <submittedName>
        <fullName evidence="1">Uncharacterized protein</fullName>
    </submittedName>
</protein>
<dbReference type="AlphaFoldDB" id="J9GM09"/>
<reference evidence="1" key="1">
    <citation type="journal article" date="2012" name="PLoS ONE">
        <title>Gene sets for utilization of primary and secondary nutrition supplies in the distal gut of endangered iberian lynx.</title>
        <authorList>
            <person name="Alcaide M."/>
            <person name="Messina E."/>
            <person name="Richter M."/>
            <person name="Bargiela R."/>
            <person name="Peplies J."/>
            <person name="Huws S.A."/>
            <person name="Newbold C.J."/>
            <person name="Golyshin P.N."/>
            <person name="Simon M.A."/>
            <person name="Lopez G."/>
            <person name="Yakimov M.M."/>
            <person name="Ferrer M."/>
        </authorList>
    </citation>
    <scope>NUCLEOTIDE SEQUENCE</scope>
</reference>